<dbReference type="PROSITE" id="PS51678">
    <property type="entry name" value="SAM_MT_PRMT"/>
    <property type="match status" value="1"/>
</dbReference>
<keyword evidence="6 13" id="KW-0808">Transferase</keyword>
<keyword evidence="7 13" id="KW-0949">S-adenosyl-L-methionine</keyword>
<dbReference type="GO" id="GO:0070611">
    <property type="term" value="F:histone H3R2 methyltransferase activity"/>
    <property type="evidence" value="ECO:0007669"/>
    <property type="project" value="TreeGrafter"/>
</dbReference>
<evidence type="ECO:0000256" key="9">
    <source>
        <dbReference type="ARBA" id="ARBA00023015"/>
    </source>
</evidence>
<evidence type="ECO:0000256" key="12">
    <source>
        <dbReference type="ARBA" id="ARBA00049086"/>
    </source>
</evidence>
<evidence type="ECO:0000256" key="1">
    <source>
        <dbReference type="ARBA" id="ARBA00004123"/>
    </source>
</evidence>
<dbReference type="GO" id="GO:0009909">
    <property type="term" value="P:regulation of flower development"/>
    <property type="evidence" value="ECO:0007669"/>
    <property type="project" value="UniProtKB-ARBA"/>
</dbReference>
<keyword evidence="9" id="KW-0805">Transcription regulation</keyword>
<dbReference type="PANTHER" id="PTHR11006:SF10">
    <property type="entry name" value="HISTONE-ARGININE METHYLTRANSFERASE CARMER-RELATED"/>
    <property type="match status" value="1"/>
</dbReference>
<evidence type="ECO:0000259" key="17">
    <source>
        <dbReference type="Pfam" id="PF25350"/>
    </source>
</evidence>
<evidence type="ECO:0000259" key="16">
    <source>
        <dbReference type="Pfam" id="PF22528"/>
    </source>
</evidence>
<name>A0A4P1RV03_LUPAN</name>
<protein>
    <recommendedName>
        <fullName evidence="3">type I protein arginine methyltransferase</fullName>
        <ecNumber evidence="3">2.1.1.319</ecNumber>
    </recommendedName>
</protein>
<evidence type="ECO:0000256" key="3">
    <source>
        <dbReference type="ARBA" id="ARBA00011925"/>
    </source>
</evidence>
<dbReference type="GO" id="GO:0010228">
    <property type="term" value="P:vegetative to reproductive phase transition of meristem"/>
    <property type="evidence" value="ECO:0007669"/>
    <property type="project" value="UniProtKB-ARBA"/>
</dbReference>
<evidence type="ECO:0000256" key="6">
    <source>
        <dbReference type="ARBA" id="ARBA00022679"/>
    </source>
</evidence>
<evidence type="ECO:0000256" key="8">
    <source>
        <dbReference type="ARBA" id="ARBA00022853"/>
    </source>
</evidence>
<keyword evidence="15" id="KW-0472">Membrane</keyword>
<dbReference type="AlphaFoldDB" id="A0A4P1RV03"/>
<evidence type="ECO:0000256" key="14">
    <source>
        <dbReference type="SAM" id="MobiDB-lite"/>
    </source>
</evidence>
<gene>
    <name evidence="18" type="ORF">TanjilG_13229</name>
</gene>
<dbReference type="GO" id="GO:0035241">
    <property type="term" value="F:protein-arginine omega-N monomethyltransferase activity"/>
    <property type="evidence" value="ECO:0007669"/>
    <property type="project" value="UniProtKB-ARBA"/>
</dbReference>
<dbReference type="InterPro" id="IPR025799">
    <property type="entry name" value="Arg_MeTrfase"/>
</dbReference>
<dbReference type="FunFam" id="2.70.160.11:FF:000002">
    <property type="entry name" value="Probable histone-arginine methyltransferase CARM1"/>
    <property type="match status" value="1"/>
</dbReference>
<dbReference type="Gene3D" id="3.40.50.150">
    <property type="entry name" value="Vaccinia Virus protein VP39"/>
    <property type="match status" value="2"/>
</dbReference>
<dbReference type="GO" id="GO:0046982">
    <property type="term" value="F:protein heterodimerization activity"/>
    <property type="evidence" value="ECO:0007669"/>
    <property type="project" value="UniProtKB-ARBA"/>
</dbReference>
<dbReference type="SUPFAM" id="SSF53335">
    <property type="entry name" value="S-adenosyl-L-methionine-dependent methyltransferases"/>
    <property type="match status" value="2"/>
</dbReference>
<dbReference type="Gramene" id="OIW18477">
    <property type="protein sequence ID" value="OIW18477"/>
    <property type="gene ID" value="TanjilG_13229"/>
</dbReference>
<evidence type="ECO:0000256" key="13">
    <source>
        <dbReference type="PROSITE-ProRule" id="PRU01015"/>
    </source>
</evidence>
<proteinExistence type="predicted"/>
<comment type="subcellular location">
    <subcellularLocation>
        <location evidence="2">Cytoplasm</location>
    </subcellularLocation>
    <subcellularLocation>
        <location evidence="1">Nucleus</location>
    </subcellularLocation>
</comment>
<sequence>MEEKLKQREFDLASVADLCSGSSSASPGIARFTVDGLQILQESNRILVNVHIRTVQVFELGSVQSVCMVEEEGSDVGKKTSYSRGVTMQFRNEEDSAAFHSVVKQWKKEGKVQGANIPNGTIVTSKSKFDEKIESSSAKMYFHYYGQLLHQQNMLQDYVRTGTYYAAVIENRADFIGRVVVDVGAGSGILSLFAAQAGAKHVYAVEASEMAEYAQKLIAGNPTLAQRITVIKGKVEDVELPEKADVLISEPMGTLLVNERMLESYVIARDRFLTPSGKMFPAVGRLVCQSMRLSFQMPAGAKHVYAVEASEMAEYAQKLIAGNPTLAQRITVIKGKVEDVELPEKADVLISEPMGTLLVNERMLESYVIARDRFLTPSGKMFPAVGRIHMAPFTDEYLFTEIANKALFWQQQNYYGVDLTPLHGTAFQGYFSQPVVDAFDPRLLVAPPMFHVIDFTKIQEEDLYEIDIPLKFIASVGARVHGLACWFDVLFNGSTVPRWLTTAPGSPTTHWYQLRCVLSQPIYVMAGQEITGRLHLIAHNAQSYTIYLTLSAKMWGPGAEQGGILQTSSCKLDLKEPYYRISQPQAYALAQDQQQPHSLLQTQVFYFVISCLYIVTLLVDIRRDLKREIKVVFFFGISAQLKDESSEETKEESQHISSFSSSKLTLRKNHLRPKILKTLIPKPYLVNIPATDEESVQFEDVQESEATNDYNSEFEDLRVSEANSECNGEIEEDLQVCVSEPTTQKSGFSSSSFSAINLFKYGAIYMLGGFVFHSIFNLWFFFYRYSNFNQNDGDLEIDGNENSNLTFNSNHNDVNLGIDGREKRNLLFNGNGKSMVVNAATATNLDKLEMEKKIKQIKLMAREARRAEEMKKEQGEVEDPESDDESPLSSSQRLGIEREIGARLSKLQDRINNDGDKSAALQIINSLGSSAKYAAGVARDGKKNVNRGKEALTFKKKLTFKSPSTKLTKTPKGFVGTRDRRGSSGKKKGSAGSVAAQDYGSDATDGARILYDDKQVNQQGVETHESVSRLPLERKKIVDDKSNAILNQGKKLEDKTETPSIKTGSADKTKNTNNGGFEEASFPKSAPEVIQLRELSTQNSLGSVEENQETSPIFEKGDVHGINGSSRHGLAEKTSAANRDKVKQENAKTDIWWLNLRYVLVIFMERDSNGGQKALYTLKLTSTEQDQGVDSYIVAFEDHGDANNFCVLLETYFEDLDDFSASPVPMTIQELNEEIASHANKVVVVKKRQIQLYAGQPFTDVEMALHSVIEQDQNVP</sequence>
<dbReference type="CDD" id="cd02440">
    <property type="entry name" value="AdoMet_MTases"/>
    <property type="match status" value="2"/>
</dbReference>
<evidence type="ECO:0000313" key="18">
    <source>
        <dbReference type="EMBL" id="OIW18477.1"/>
    </source>
</evidence>
<feature type="region of interest" description="Disordered" evidence="14">
    <location>
        <begin position="1048"/>
        <end position="1084"/>
    </location>
</feature>
<dbReference type="Pfam" id="PF06325">
    <property type="entry name" value="PrmA"/>
    <property type="match status" value="1"/>
</dbReference>
<dbReference type="GO" id="GO:0032259">
    <property type="term" value="P:methylation"/>
    <property type="evidence" value="ECO:0007669"/>
    <property type="project" value="UniProtKB-KW"/>
</dbReference>
<dbReference type="GO" id="GO:0005737">
    <property type="term" value="C:cytoplasm"/>
    <property type="evidence" value="ECO:0007669"/>
    <property type="project" value="UniProtKB-SubCell"/>
</dbReference>
<dbReference type="Gene3D" id="2.70.160.11">
    <property type="entry name" value="Hnrnp arginine n-methyltransferase1"/>
    <property type="match status" value="1"/>
</dbReference>
<organism evidence="18 19">
    <name type="scientific">Lupinus angustifolius</name>
    <name type="common">Narrow-leaved blue lupine</name>
    <dbReference type="NCBI Taxonomy" id="3871"/>
    <lineage>
        <taxon>Eukaryota</taxon>
        <taxon>Viridiplantae</taxon>
        <taxon>Streptophyta</taxon>
        <taxon>Embryophyta</taxon>
        <taxon>Tracheophyta</taxon>
        <taxon>Spermatophyta</taxon>
        <taxon>Magnoliopsida</taxon>
        <taxon>eudicotyledons</taxon>
        <taxon>Gunneridae</taxon>
        <taxon>Pentapetalae</taxon>
        <taxon>rosids</taxon>
        <taxon>fabids</taxon>
        <taxon>Fabales</taxon>
        <taxon>Fabaceae</taxon>
        <taxon>Papilionoideae</taxon>
        <taxon>50 kb inversion clade</taxon>
        <taxon>genistoids sensu lato</taxon>
        <taxon>core genistoids</taxon>
        <taxon>Genisteae</taxon>
        <taxon>Lupinus</taxon>
    </lineage>
</organism>
<dbReference type="Pfam" id="PF22528">
    <property type="entry name" value="PRMT_C"/>
    <property type="match status" value="1"/>
</dbReference>
<evidence type="ECO:0000256" key="5">
    <source>
        <dbReference type="ARBA" id="ARBA00022603"/>
    </source>
</evidence>
<dbReference type="STRING" id="3871.A0A4P1RV03"/>
<feature type="compositionally biased region" description="Acidic residues" evidence="14">
    <location>
        <begin position="876"/>
        <end position="886"/>
    </location>
</feature>
<dbReference type="GO" id="GO:0042803">
    <property type="term" value="F:protein homodimerization activity"/>
    <property type="evidence" value="ECO:0007669"/>
    <property type="project" value="UniProtKB-ARBA"/>
</dbReference>
<keyword evidence="19" id="KW-1185">Reference proteome</keyword>
<feature type="region of interest" description="Disordered" evidence="14">
    <location>
        <begin position="865"/>
        <end position="895"/>
    </location>
</feature>
<evidence type="ECO:0000256" key="11">
    <source>
        <dbReference type="ARBA" id="ARBA00023242"/>
    </source>
</evidence>
<dbReference type="GO" id="GO:0005634">
    <property type="term" value="C:nucleus"/>
    <property type="evidence" value="ECO:0007669"/>
    <property type="project" value="UniProtKB-SubCell"/>
</dbReference>
<dbReference type="Pfam" id="PF25350">
    <property type="entry name" value="PH_PRMT_N"/>
    <property type="match status" value="1"/>
</dbReference>
<dbReference type="InterPro" id="IPR055135">
    <property type="entry name" value="PRMT_dom"/>
</dbReference>
<feature type="domain" description="Protein arginine N-methyltransferase" evidence="16">
    <location>
        <begin position="388"/>
        <end position="539"/>
    </location>
</feature>
<keyword evidence="15" id="KW-0812">Transmembrane</keyword>
<dbReference type="PANTHER" id="PTHR11006">
    <property type="entry name" value="PROTEIN ARGININE N-METHYLTRANSFERASE"/>
    <property type="match status" value="1"/>
</dbReference>
<keyword evidence="10" id="KW-0804">Transcription</keyword>
<dbReference type="GO" id="GO:0035242">
    <property type="term" value="F:protein-arginine omega-N asymmetric methyltransferase activity"/>
    <property type="evidence" value="ECO:0007669"/>
    <property type="project" value="UniProtKB-EC"/>
</dbReference>
<dbReference type="InterPro" id="IPR057622">
    <property type="entry name" value="CARM1-like_PH"/>
</dbReference>
<keyword evidence="4" id="KW-0963">Cytoplasm</keyword>
<keyword evidence="15" id="KW-1133">Transmembrane helix</keyword>
<evidence type="ECO:0000256" key="2">
    <source>
        <dbReference type="ARBA" id="ARBA00004496"/>
    </source>
</evidence>
<feature type="transmembrane region" description="Helical" evidence="15">
    <location>
        <begin position="758"/>
        <end position="782"/>
    </location>
</feature>
<evidence type="ECO:0000256" key="7">
    <source>
        <dbReference type="ARBA" id="ARBA00022691"/>
    </source>
</evidence>
<accession>A0A4P1RV03</accession>
<evidence type="ECO:0000313" key="19">
    <source>
        <dbReference type="Proteomes" id="UP000188354"/>
    </source>
</evidence>
<keyword evidence="5 13" id="KW-0489">Methyltransferase</keyword>
<keyword evidence="11" id="KW-0539">Nucleus</keyword>
<comment type="catalytic activity">
    <reaction evidence="12">
        <text>L-arginyl-[protein] + 2 S-adenosyl-L-methionine = N(omega),N(omega)-dimethyl-L-arginyl-[protein] + 2 S-adenosyl-L-homocysteine + 2 H(+)</text>
        <dbReference type="Rhea" id="RHEA:48096"/>
        <dbReference type="Rhea" id="RHEA-COMP:10532"/>
        <dbReference type="Rhea" id="RHEA-COMP:11991"/>
        <dbReference type="ChEBI" id="CHEBI:15378"/>
        <dbReference type="ChEBI" id="CHEBI:29965"/>
        <dbReference type="ChEBI" id="CHEBI:57856"/>
        <dbReference type="ChEBI" id="CHEBI:59789"/>
        <dbReference type="ChEBI" id="CHEBI:61897"/>
        <dbReference type="EC" id="2.1.1.319"/>
    </reaction>
</comment>
<feature type="transmembrane region" description="Helical" evidence="15">
    <location>
        <begin position="604"/>
        <end position="621"/>
    </location>
</feature>
<feature type="domain" description="Probable histone-arginine methyltransferase CARM1-like N-terminal PH" evidence="17">
    <location>
        <begin position="7"/>
        <end position="108"/>
    </location>
</feature>
<dbReference type="FunFam" id="3.40.50.150:FF:000052">
    <property type="entry name" value="Probable histone-arginine methyltransferase CARM1"/>
    <property type="match status" value="1"/>
</dbReference>
<dbReference type="Proteomes" id="UP000188354">
    <property type="component" value="Chromosome LG01"/>
</dbReference>
<dbReference type="InterPro" id="IPR029063">
    <property type="entry name" value="SAM-dependent_MTases_sf"/>
</dbReference>
<dbReference type="EC" id="2.1.1.319" evidence="3"/>
<evidence type="ECO:0000256" key="10">
    <source>
        <dbReference type="ARBA" id="ARBA00023163"/>
    </source>
</evidence>
<reference evidence="18 19" key="1">
    <citation type="journal article" date="2017" name="Plant Biotechnol. J.">
        <title>A comprehensive draft genome sequence for lupin (Lupinus angustifolius), an emerging health food: insights into plant-microbe interactions and legume evolution.</title>
        <authorList>
            <person name="Hane J.K."/>
            <person name="Ming Y."/>
            <person name="Kamphuis L.G."/>
            <person name="Nelson M.N."/>
            <person name="Garg G."/>
            <person name="Atkins C.A."/>
            <person name="Bayer P.E."/>
            <person name="Bravo A."/>
            <person name="Bringans S."/>
            <person name="Cannon S."/>
            <person name="Edwards D."/>
            <person name="Foley R."/>
            <person name="Gao L.L."/>
            <person name="Harrison M.J."/>
            <person name="Huang W."/>
            <person name="Hurgobin B."/>
            <person name="Li S."/>
            <person name="Liu C.W."/>
            <person name="McGrath A."/>
            <person name="Morahan G."/>
            <person name="Murray J."/>
            <person name="Weller J."/>
            <person name="Jian J."/>
            <person name="Singh K.B."/>
        </authorList>
    </citation>
    <scope>NUCLEOTIDE SEQUENCE [LARGE SCALE GENOMIC DNA]</scope>
    <source>
        <strain evidence="19">cv. Tanjil</strain>
        <tissue evidence="18">Whole plant</tissue>
    </source>
</reference>
<feature type="region of interest" description="Disordered" evidence="14">
    <location>
        <begin position="965"/>
        <end position="999"/>
    </location>
</feature>
<evidence type="ECO:0000256" key="15">
    <source>
        <dbReference type="SAM" id="Phobius"/>
    </source>
</evidence>
<dbReference type="EMBL" id="CM007361">
    <property type="protein sequence ID" value="OIW18477.1"/>
    <property type="molecule type" value="Genomic_DNA"/>
</dbReference>
<feature type="compositionally biased region" description="Basic and acidic residues" evidence="14">
    <location>
        <begin position="865"/>
        <end position="875"/>
    </location>
</feature>
<evidence type="ECO:0000256" key="4">
    <source>
        <dbReference type="ARBA" id="ARBA00022490"/>
    </source>
</evidence>
<keyword evidence="8" id="KW-0156">Chromatin regulator</keyword>